<feature type="domain" description="DUF4240" evidence="1">
    <location>
        <begin position="1"/>
        <end position="123"/>
    </location>
</feature>
<organism evidence="2 3">
    <name type="scientific">Bacillus bruguierae</name>
    <dbReference type="NCBI Taxonomy" id="3127667"/>
    <lineage>
        <taxon>Bacteria</taxon>
        <taxon>Bacillati</taxon>
        <taxon>Bacillota</taxon>
        <taxon>Bacilli</taxon>
        <taxon>Bacillales</taxon>
        <taxon>Bacillaceae</taxon>
        <taxon>Bacillus</taxon>
    </lineage>
</organism>
<dbReference type="InterPro" id="IPR025334">
    <property type="entry name" value="DUF4240"/>
</dbReference>
<reference evidence="2 3" key="1">
    <citation type="submission" date="2024-01" db="EMBL/GenBank/DDBJ databases">
        <title>Seven novel Bacillus-like species.</title>
        <authorList>
            <person name="Liu G."/>
        </authorList>
    </citation>
    <scope>NUCLEOTIDE SEQUENCE [LARGE SCALE GENOMIC DNA]</scope>
    <source>
        <strain evidence="2 3">FJAT-51639</strain>
    </source>
</reference>
<protein>
    <submittedName>
        <fullName evidence="2">DUF4240 domain-containing protein</fullName>
    </submittedName>
</protein>
<dbReference type="Proteomes" id="UP001372526">
    <property type="component" value="Unassembled WGS sequence"/>
</dbReference>
<dbReference type="RefSeq" id="WP_336472122.1">
    <property type="nucleotide sequence ID" value="NZ_JBAWSX010000004.1"/>
</dbReference>
<evidence type="ECO:0000313" key="3">
    <source>
        <dbReference type="Proteomes" id="UP001372526"/>
    </source>
</evidence>
<gene>
    <name evidence="2" type="ORF">WAZ07_08760</name>
</gene>
<sequence>MNQEQFWQLISEMNTKDETSEWLVEQLAAKSANEIADYEIHLQTALQQSYTSSLWAAAYIILGGCSDDSFDYFRGWLIACGQETFESAVQNPENLANLIPAYYEEDELIPEFEEMLSTGFEAFSLKETGDTEWDNEIWEKFSSLLDEKGYESFEQGIKFDWEEDEDELAERFPKLWERFGENPLG</sequence>
<evidence type="ECO:0000313" key="2">
    <source>
        <dbReference type="EMBL" id="MEI4801414.1"/>
    </source>
</evidence>
<evidence type="ECO:0000259" key="1">
    <source>
        <dbReference type="Pfam" id="PF14024"/>
    </source>
</evidence>
<name>A0ABU8FFE2_9BACI</name>
<comment type="caution">
    <text evidence="2">The sequence shown here is derived from an EMBL/GenBank/DDBJ whole genome shotgun (WGS) entry which is preliminary data.</text>
</comment>
<dbReference type="EMBL" id="JBAWSX010000004">
    <property type="protein sequence ID" value="MEI4801414.1"/>
    <property type="molecule type" value="Genomic_DNA"/>
</dbReference>
<accession>A0ABU8FFE2</accession>
<dbReference type="Pfam" id="PF14024">
    <property type="entry name" value="DUF4240"/>
    <property type="match status" value="1"/>
</dbReference>
<proteinExistence type="predicted"/>
<keyword evidence="3" id="KW-1185">Reference proteome</keyword>